<dbReference type="Proteomes" id="UP000287865">
    <property type="component" value="Unassembled WGS sequence"/>
</dbReference>
<dbReference type="OrthoDB" id="5598420at2"/>
<reference evidence="1 3" key="2">
    <citation type="submission" date="2018-06" db="EMBL/GenBank/DDBJ databases">
        <title>Genomic Encyclopedia of Type Strains, Phase III (KMG-III): the genomes of soil and plant-associated and newly described type strains.</title>
        <authorList>
            <person name="Whitman W."/>
        </authorList>
    </citation>
    <scope>NUCLEOTIDE SEQUENCE [LARGE SCALE GENOMIC DNA]</scope>
    <source>
        <strain evidence="1 3">CGMCC 1.15366</strain>
    </source>
</reference>
<evidence type="ECO:0000313" key="2">
    <source>
        <dbReference type="EMBL" id="RUO25121.1"/>
    </source>
</evidence>
<sequence length="366" mass="41835">MKFWRGFAIAATVAAVAGCASQRDQAQGGFDYLEIDERPPLLVPEGMTAVAQNPNFRIPEAARTDGPLGPSATIRSPRQVMPLVPGSRVEEGSRAARIWFDAIEDMNNVADWVWEELLALVEDQGYGIEDMQEKDYLRTQMIERDQGSRARAGFFNRLRRDRIDFSAEYSLFVNMQAPTHGRSAMLEVDASNIRYFEDGSERTLPMFLQRELEASFLNDLSIRMQRNFERQRVAQVRSTRALRHAESPQGDPAFALDTSFEAGWVMMPGVFEYLGFIVEDLNQTDGVYMVNYQPGGRRGFFSRLAFWRSSDRGMLDLPRGDDYEFQLDARDGVLYVVIRYRDEVLDEETMDRIFPVLAEAFSEYAD</sequence>
<dbReference type="Proteomes" id="UP000249203">
    <property type="component" value="Unassembled WGS sequence"/>
</dbReference>
<dbReference type="EMBL" id="PIPK01000004">
    <property type="protein sequence ID" value="RUO25121.1"/>
    <property type="molecule type" value="Genomic_DNA"/>
</dbReference>
<dbReference type="EMBL" id="QLMD01000004">
    <property type="protein sequence ID" value="RAJ98983.1"/>
    <property type="molecule type" value="Genomic_DNA"/>
</dbReference>
<dbReference type="InterPro" id="IPR042268">
    <property type="entry name" value="BamC_C"/>
</dbReference>
<comment type="caution">
    <text evidence="1">The sequence shown here is derived from an EMBL/GenBank/DDBJ whole genome shotgun (WGS) entry which is preliminary data.</text>
</comment>
<name>A0A327X257_9GAMM</name>
<evidence type="ECO:0000313" key="3">
    <source>
        <dbReference type="Proteomes" id="UP000249203"/>
    </source>
</evidence>
<dbReference type="RefSeq" id="WP_111569067.1">
    <property type="nucleotide sequence ID" value="NZ_PIPK01000004.1"/>
</dbReference>
<reference evidence="2 4" key="1">
    <citation type="journal article" date="2018" name="Front. Microbiol.">
        <title>Genome-Based Analysis Reveals the Taxonomy and Diversity of the Family Idiomarinaceae.</title>
        <authorList>
            <person name="Liu Y."/>
            <person name="Lai Q."/>
            <person name="Shao Z."/>
        </authorList>
    </citation>
    <scope>NUCLEOTIDE SEQUENCE [LARGE SCALE GENOMIC DNA]</scope>
    <source>
        <strain evidence="2 4">CF12-14</strain>
    </source>
</reference>
<gene>
    <name evidence="1" type="ORF">B0I24_104187</name>
    <name evidence="2" type="ORF">CWE07_06500</name>
</gene>
<proteinExistence type="predicted"/>
<protein>
    <submittedName>
        <fullName evidence="1">Beta-barrel assembly machine subunit BamC</fullName>
    </submittedName>
</protein>
<dbReference type="AlphaFoldDB" id="A0A327X257"/>
<evidence type="ECO:0000313" key="4">
    <source>
        <dbReference type="Proteomes" id="UP000287865"/>
    </source>
</evidence>
<accession>A0A327X257</accession>
<dbReference type="Gene3D" id="3.30.310.170">
    <property type="entry name" value="Outer membrane protein assembly factor BamC"/>
    <property type="match status" value="1"/>
</dbReference>
<organism evidence="1 3">
    <name type="scientific">Aliidiomarina maris</name>
    <dbReference type="NCBI Taxonomy" id="531312"/>
    <lineage>
        <taxon>Bacteria</taxon>
        <taxon>Pseudomonadati</taxon>
        <taxon>Pseudomonadota</taxon>
        <taxon>Gammaproteobacteria</taxon>
        <taxon>Alteromonadales</taxon>
        <taxon>Idiomarinaceae</taxon>
        <taxon>Aliidiomarina</taxon>
    </lineage>
</organism>
<dbReference type="InterPro" id="IPR010653">
    <property type="entry name" value="NlpB/DapX"/>
</dbReference>
<dbReference type="PROSITE" id="PS51257">
    <property type="entry name" value="PROKAR_LIPOPROTEIN"/>
    <property type="match status" value="1"/>
</dbReference>
<dbReference type="Pfam" id="PF06804">
    <property type="entry name" value="Lipoprotein_18"/>
    <property type="match status" value="1"/>
</dbReference>
<keyword evidence="4" id="KW-1185">Reference proteome</keyword>
<evidence type="ECO:0000313" key="1">
    <source>
        <dbReference type="EMBL" id="RAJ98983.1"/>
    </source>
</evidence>